<evidence type="ECO:0000259" key="8">
    <source>
        <dbReference type="PROSITE" id="PS51101"/>
    </source>
</evidence>
<keyword evidence="2" id="KW-0813">Transport</keyword>
<dbReference type="GO" id="GO:0008982">
    <property type="term" value="F:protein-N(PI)-phosphohistidine-sugar phosphotransferase activity"/>
    <property type="evidence" value="ECO:0007669"/>
    <property type="project" value="InterPro"/>
</dbReference>
<evidence type="ECO:0000256" key="7">
    <source>
        <dbReference type="ARBA" id="ARBA00022777"/>
    </source>
</evidence>
<dbReference type="EMBL" id="UYIG01000001">
    <property type="protein sequence ID" value="VDG26584.1"/>
    <property type="molecule type" value="Genomic_DNA"/>
</dbReference>
<keyword evidence="10" id="KW-1185">Reference proteome</keyword>
<dbReference type="RefSeq" id="WP_130844372.1">
    <property type="nucleotide sequence ID" value="NZ_BJDY01000003.1"/>
</dbReference>
<name>A0A660DUB0_9LACO</name>
<protein>
    <submittedName>
        <fullName evidence="9">PTS system, mannose-specific IIAB component [Lactobacillus rhamnosus LOCK900]</fullName>
    </submittedName>
</protein>
<dbReference type="GO" id="GO:0009401">
    <property type="term" value="P:phosphoenolpyruvate-dependent sugar phosphotransferase system"/>
    <property type="evidence" value="ECO:0007669"/>
    <property type="project" value="UniProtKB-KW"/>
</dbReference>
<keyword evidence="5" id="KW-0808">Transferase</keyword>
<keyword evidence="4" id="KW-0762">Sugar transport</keyword>
<evidence type="ECO:0000256" key="1">
    <source>
        <dbReference type="ARBA" id="ARBA00004496"/>
    </source>
</evidence>
<dbReference type="GO" id="GO:0016301">
    <property type="term" value="F:kinase activity"/>
    <property type="evidence" value="ECO:0007669"/>
    <property type="project" value="UniProtKB-KW"/>
</dbReference>
<dbReference type="Proteomes" id="UP000289996">
    <property type="component" value="Unassembled WGS sequence"/>
</dbReference>
<keyword evidence="7" id="KW-0418">Kinase</keyword>
<evidence type="ECO:0000256" key="6">
    <source>
        <dbReference type="ARBA" id="ARBA00022683"/>
    </source>
</evidence>
<dbReference type="AlphaFoldDB" id="A0A660DUB0"/>
<evidence type="ECO:0000256" key="2">
    <source>
        <dbReference type="ARBA" id="ARBA00022448"/>
    </source>
</evidence>
<reference evidence="9 10" key="1">
    <citation type="submission" date="2018-11" db="EMBL/GenBank/DDBJ databases">
        <authorList>
            <person name="Wuyts S."/>
        </authorList>
    </citation>
    <scope>NUCLEOTIDE SEQUENCE [LARGE SCALE GENOMIC DNA]</scope>
    <source>
        <strain evidence="9">Lactobacillus mudanjiangensis AMBF249</strain>
    </source>
</reference>
<keyword evidence="3" id="KW-0963">Cytoplasm</keyword>
<dbReference type="InterPro" id="IPR036667">
    <property type="entry name" value="PTS_IIB_sorbose-sp_sf"/>
</dbReference>
<evidence type="ECO:0000313" key="9">
    <source>
        <dbReference type="EMBL" id="VDG26584.1"/>
    </source>
</evidence>
<dbReference type="GO" id="GO:0005737">
    <property type="term" value="C:cytoplasm"/>
    <property type="evidence" value="ECO:0007669"/>
    <property type="project" value="UniProtKB-SubCell"/>
</dbReference>
<accession>A0A660DUB0</accession>
<dbReference type="SUPFAM" id="SSF52728">
    <property type="entry name" value="PTS IIb component"/>
    <property type="match status" value="1"/>
</dbReference>
<proteinExistence type="predicted"/>
<evidence type="ECO:0000256" key="4">
    <source>
        <dbReference type="ARBA" id="ARBA00022597"/>
    </source>
</evidence>
<dbReference type="Gene3D" id="3.40.35.10">
    <property type="entry name" value="Phosphotransferase system, sorbose subfamily IIB component"/>
    <property type="match status" value="1"/>
</dbReference>
<keyword evidence="6" id="KW-0598">Phosphotransferase system</keyword>
<evidence type="ECO:0000313" key="10">
    <source>
        <dbReference type="Proteomes" id="UP000289996"/>
    </source>
</evidence>
<evidence type="ECO:0000256" key="3">
    <source>
        <dbReference type="ARBA" id="ARBA00022490"/>
    </source>
</evidence>
<organism evidence="9 10">
    <name type="scientific">Lactiplantibacillus mudanjiangensis</name>
    <dbReference type="NCBI Taxonomy" id="1296538"/>
    <lineage>
        <taxon>Bacteria</taxon>
        <taxon>Bacillati</taxon>
        <taxon>Bacillota</taxon>
        <taxon>Bacilli</taxon>
        <taxon>Lactobacillales</taxon>
        <taxon>Lactobacillaceae</taxon>
        <taxon>Lactiplantibacillus</taxon>
    </lineage>
</organism>
<feature type="domain" description="PTS EIIB type-4" evidence="8">
    <location>
        <begin position="3"/>
        <end position="171"/>
    </location>
</feature>
<comment type="subcellular location">
    <subcellularLocation>
        <location evidence="1">Cytoplasm</location>
    </subcellularLocation>
</comment>
<dbReference type="Pfam" id="PF03830">
    <property type="entry name" value="PTSIIB_sorb"/>
    <property type="match status" value="1"/>
</dbReference>
<evidence type="ECO:0000256" key="5">
    <source>
        <dbReference type="ARBA" id="ARBA00022679"/>
    </source>
</evidence>
<dbReference type="PROSITE" id="PS51101">
    <property type="entry name" value="PTS_EIIB_TYPE_4"/>
    <property type="match status" value="1"/>
</dbReference>
<gene>
    <name evidence="9" type="ORF">MUDAN_MDHGFNIF_00024</name>
</gene>
<dbReference type="InterPro" id="IPR004720">
    <property type="entry name" value="PTS_IIB_sorbose-sp"/>
</dbReference>
<dbReference type="OrthoDB" id="9788818at2"/>
<sequence>MTTETANVVVRVDNRLIHGQIAVTWKQALEFDAVVVPDDQLVNDQLNKTIMNMALQSANLTGYFVSVSNGAKMIARLKREHISLLGKPFRIFVVCRTPAAVRALVEAGTEAETVTLWNMFKQPGKQKIAGTVYMDQADLDDAAVIKQHVPDTSIQGSPYAKKIEIPTTLEE</sequence>